<dbReference type="InterPro" id="IPR028472">
    <property type="entry name" value="EYA"/>
</dbReference>
<comment type="similarity">
    <text evidence="2">Belongs to the HAD-like hydrolase superfamily. EYA family.</text>
</comment>
<dbReference type="EC" id="3.1.3.48" evidence="3"/>
<dbReference type="Proteomes" id="UP001497512">
    <property type="component" value="Chromosome 15"/>
</dbReference>
<dbReference type="PANTHER" id="PTHR10190:SF16">
    <property type="entry name" value="DEVELOPMENTAL PROTEIN EYES ABSENT"/>
    <property type="match status" value="1"/>
</dbReference>
<dbReference type="InterPro" id="IPR006545">
    <property type="entry name" value="EYA_dom"/>
</dbReference>
<accession>A0ABP0TX05</accession>
<evidence type="ECO:0000256" key="3">
    <source>
        <dbReference type="ARBA" id="ARBA00013064"/>
    </source>
</evidence>
<name>A0ABP0TX05_9BRYO</name>
<dbReference type="NCBIfam" id="TIGR01658">
    <property type="entry name" value="EYA-cons_domain"/>
    <property type="match status" value="1"/>
</dbReference>
<keyword evidence="4" id="KW-0479">Metal-binding</keyword>
<reference evidence="9" key="1">
    <citation type="submission" date="2024-02" db="EMBL/GenBank/DDBJ databases">
        <authorList>
            <consortium name="ELIXIR-Norway"/>
            <consortium name="Elixir Norway"/>
        </authorList>
    </citation>
    <scope>NUCLEOTIDE SEQUENCE</scope>
</reference>
<dbReference type="InterPro" id="IPR038102">
    <property type="entry name" value="EYA_dom_sf"/>
</dbReference>
<evidence type="ECO:0000313" key="10">
    <source>
        <dbReference type="Proteomes" id="UP001497512"/>
    </source>
</evidence>
<comment type="catalytic activity">
    <reaction evidence="8">
        <text>O-phospho-L-tyrosyl-[protein] + H2O = L-tyrosyl-[protein] + phosphate</text>
        <dbReference type="Rhea" id="RHEA:10684"/>
        <dbReference type="Rhea" id="RHEA-COMP:10136"/>
        <dbReference type="Rhea" id="RHEA-COMP:20101"/>
        <dbReference type="ChEBI" id="CHEBI:15377"/>
        <dbReference type="ChEBI" id="CHEBI:43474"/>
        <dbReference type="ChEBI" id="CHEBI:46858"/>
        <dbReference type="ChEBI" id="CHEBI:61978"/>
        <dbReference type="EC" id="3.1.3.48"/>
    </reaction>
</comment>
<evidence type="ECO:0000256" key="4">
    <source>
        <dbReference type="ARBA" id="ARBA00022723"/>
    </source>
</evidence>
<evidence type="ECO:0000256" key="7">
    <source>
        <dbReference type="ARBA" id="ARBA00022912"/>
    </source>
</evidence>
<proteinExistence type="inferred from homology"/>
<evidence type="ECO:0000256" key="1">
    <source>
        <dbReference type="ARBA" id="ARBA00001946"/>
    </source>
</evidence>
<sequence length="308" mass="35672">MFVWDLDETLIIFQTLSNGRYAELFSGFKDPWEGSVLGRRWEQLILEVCDDYFFYKQVEDLNEPNLLALQDFDDGIDLRNYEFDLDDIGLLPDATNRRKLAYRHRFVAELYSKGLEKLLSHEQKIEWQRLYEATDKYTDGWLSAGRQLLEESERANKMQENDLHGQVQTIGTSERRLGEVRQVASEGNCNVLVTSGTLIPSLVKCLLFRLNTYFHPLNIYSSREVGKLQCFRWIYERFSMVTPPLKFCAIGDGIDECEAAQILEWPFVRISTAPSGAQTQDAFRLPLLSMEILDHHVTNCYGLTNKGQ</sequence>
<keyword evidence="5" id="KW-0378">Hydrolase</keyword>
<keyword evidence="7" id="KW-0904">Protein phosphatase</keyword>
<protein>
    <recommendedName>
        <fullName evidence="3">protein-tyrosine-phosphatase</fullName>
        <ecNumber evidence="3">3.1.3.48</ecNumber>
    </recommendedName>
</protein>
<evidence type="ECO:0000256" key="2">
    <source>
        <dbReference type="ARBA" id="ARBA00010501"/>
    </source>
</evidence>
<keyword evidence="10" id="KW-1185">Reference proteome</keyword>
<organism evidence="9 10">
    <name type="scientific">Sphagnum troendelagicum</name>
    <dbReference type="NCBI Taxonomy" id="128251"/>
    <lineage>
        <taxon>Eukaryota</taxon>
        <taxon>Viridiplantae</taxon>
        <taxon>Streptophyta</taxon>
        <taxon>Embryophyta</taxon>
        <taxon>Bryophyta</taxon>
        <taxon>Sphagnophytina</taxon>
        <taxon>Sphagnopsida</taxon>
        <taxon>Sphagnales</taxon>
        <taxon>Sphagnaceae</taxon>
        <taxon>Sphagnum</taxon>
    </lineage>
</organism>
<dbReference type="SFLD" id="SFLDG01129">
    <property type="entry name" value="C1.5:_HAD__Beta-PGM__Phosphata"/>
    <property type="match status" value="1"/>
</dbReference>
<evidence type="ECO:0000256" key="5">
    <source>
        <dbReference type="ARBA" id="ARBA00022801"/>
    </source>
</evidence>
<gene>
    <name evidence="9" type="ORF">CSSPTR1EN2_LOCUS8726</name>
</gene>
<dbReference type="PANTHER" id="PTHR10190">
    <property type="entry name" value="EYES ABSENT"/>
    <property type="match status" value="1"/>
</dbReference>
<evidence type="ECO:0000313" key="9">
    <source>
        <dbReference type="EMBL" id="CAK9207193.1"/>
    </source>
</evidence>
<dbReference type="EMBL" id="OZ019907">
    <property type="protein sequence ID" value="CAK9207193.1"/>
    <property type="molecule type" value="Genomic_DNA"/>
</dbReference>
<evidence type="ECO:0000256" key="8">
    <source>
        <dbReference type="ARBA" id="ARBA00051722"/>
    </source>
</evidence>
<evidence type="ECO:0000256" key="6">
    <source>
        <dbReference type="ARBA" id="ARBA00022842"/>
    </source>
</evidence>
<keyword evidence="6" id="KW-0460">Magnesium</keyword>
<dbReference type="SFLD" id="SFLDS00003">
    <property type="entry name" value="Haloacid_Dehalogenase"/>
    <property type="match status" value="1"/>
</dbReference>
<dbReference type="Gene3D" id="3.40.50.12350">
    <property type="match status" value="1"/>
</dbReference>
<comment type="cofactor">
    <cofactor evidence="1">
        <name>Mg(2+)</name>
        <dbReference type="ChEBI" id="CHEBI:18420"/>
    </cofactor>
</comment>